<comment type="caution">
    <text evidence="2">The sequence shown here is derived from an EMBL/GenBank/DDBJ whole genome shotgun (WGS) entry which is preliminary data.</text>
</comment>
<evidence type="ECO:0000313" key="2">
    <source>
        <dbReference type="EMBL" id="GEP59557.1"/>
    </source>
</evidence>
<dbReference type="InterPro" id="IPR052342">
    <property type="entry name" value="MCH/BMMD"/>
</dbReference>
<dbReference type="PANTHER" id="PTHR43664:SF1">
    <property type="entry name" value="BETA-METHYLMALYL-COA DEHYDRATASE"/>
    <property type="match status" value="1"/>
</dbReference>
<name>A0A512NKT7_9HYPH</name>
<accession>A0A512NKT7</accession>
<dbReference type="AlphaFoldDB" id="A0A512NKT7"/>
<protein>
    <submittedName>
        <fullName evidence="2">MaoC family dehydratase</fullName>
    </submittedName>
</protein>
<proteinExistence type="predicted"/>
<sequence>MEVPVYFEDLVVGASFLSDEVAIDRDEMLAYNRRNDPWPFHVDEASAAQNPYGSLIASGGYTITLMYRLGHQIYNVPGRRWAVLGASEWHLKFPAPVRSGDLVRLRITIKGKRESSRPRRGHFDLLYELVNQAGKVVLSVVVAGLIERRPPSPDQAPLPR</sequence>
<dbReference type="Gene3D" id="3.10.129.10">
    <property type="entry name" value="Hotdog Thioesterase"/>
    <property type="match status" value="1"/>
</dbReference>
<organism evidence="2 3">
    <name type="scientific">Reyranella soli</name>
    <dbReference type="NCBI Taxonomy" id="1230389"/>
    <lineage>
        <taxon>Bacteria</taxon>
        <taxon>Pseudomonadati</taxon>
        <taxon>Pseudomonadota</taxon>
        <taxon>Alphaproteobacteria</taxon>
        <taxon>Hyphomicrobiales</taxon>
        <taxon>Reyranellaceae</taxon>
        <taxon>Reyranella</taxon>
    </lineage>
</organism>
<dbReference type="InterPro" id="IPR029069">
    <property type="entry name" value="HotDog_dom_sf"/>
</dbReference>
<dbReference type="PANTHER" id="PTHR43664">
    <property type="entry name" value="MONOAMINE OXIDASE-RELATED"/>
    <property type="match status" value="1"/>
</dbReference>
<feature type="domain" description="MaoC-like" evidence="1">
    <location>
        <begin position="18"/>
        <end position="118"/>
    </location>
</feature>
<dbReference type="EMBL" id="BKAJ01000133">
    <property type="protein sequence ID" value="GEP59557.1"/>
    <property type="molecule type" value="Genomic_DNA"/>
</dbReference>
<dbReference type="InterPro" id="IPR002539">
    <property type="entry name" value="MaoC-like_dom"/>
</dbReference>
<evidence type="ECO:0000259" key="1">
    <source>
        <dbReference type="Pfam" id="PF01575"/>
    </source>
</evidence>
<keyword evidence="3" id="KW-1185">Reference proteome</keyword>
<evidence type="ECO:0000313" key="3">
    <source>
        <dbReference type="Proteomes" id="UP000321058"/>
    </source>
</evidence>
<gene>
    <name evidence="2" type="ORF">RSO01_67230</name>
</gene>
<dbReference type="RefSeq" id="WP_170303543.1">
    <property type="nucleotide sequence ID" value="NZ_BKAJ01000133.1"/>
</dbReference>
<dbReference type="SUPFAM" id="SSF54637">
    <property type="entry name" value="Thioesterase/thiol ester dehydrase-isomerase"/>
    <property type="match status" value="1"/>
</dbReference>
<dbReference type="Proteomes" id="UP000321058">
    <property type="component" value="Unassembled WGS sequence"/>
</dbReference>
<dbReference type="Pfam" id="PF01575">
    <property type="entry name" value="MaoC_dehydratas"/>
    <property type="match status" value="1"/>
</dbReference>
<reference evidence="2 3" key="1">
    <citation type="submission" date="2019-07" db="EMBL/GenBank/DDBJ databases">
        <title>Whole genome shotgun sequence of Reyranella soli NBRC 108950.</title>
        <authorList>
            <person name="Hosoyama A."/>
            <person name="Uohara A."/>
            <person name="Ohji S."/>
            <person name="Ichikawa N."/>
        </authorList>
    </citation>
    <scope>NUCLEOTIDE SEQUENCE [LARGE SCALE GENOMIC DNA]</scope>
    <source>
        <strain evidence="2 3">NBRC 108950</strain>
    </source>
</reference>